<dbReference type="RefSeq" id="XP_033584434.1">
    <property type="nucleotide sequence ID" value="XM_033718634.1"/>
</dbReference>
<organism evidence="2">
    <name type="scientific">Mytilinidion resinicola</name>
    <dbReference type="NCBI Taxonomy" id="574789"/>
    <lineage>
        <taxon>Eukaryota</taxon>
        <taxon>Fungi</taxon>
        <taxon>Dikarya</taxon>
        <taxon>Ascomycota</taxon>
        <taxon>Pezizomycotina</taxon>
        <taxon>Dothideomycetes</taxon>
        <taxon>Pleosporomycetidae</taxon>
        <taxon>Mytilinidiales</taxon>
        <taxon>Mytilinidiaceae</taxon>
        <taxon>Mytilinidion</taxon>
    </lineage>
</organism>
<evidence type="ECO:0000313" key="4">
    <source>
        <dbReference type="RefSeq" id="XP_033584434.1"/>
    </source>
</evidence>
<gene>
    <name evidence="2 4" type="ORF">BDZ99DRAFT_457206</name>
</gene>
<evidence type="ECO:0000313" key="2">
    <source>
        <dbReference type="EMBL" id="KAF2817470.1"/>
    </source>
</evidence>
<evidence type="ECO:0000313" key="3">
    <source>
        <dbReference type="Proteomes" id="UP000504636"/>
    </source>
</evidence>
<protein>
    <submittedName>
        <fullName evidence="2 4">Uncharacterized protein</fullName>
    </submittedName>
</protein>
<sequence length="59" mass="6592">MIPSNLLHVQAKDPCRPRYLSGTRSSSTSKRPRETAYNHATPTCEAHTSLIPSTRPESR</sequence>
<reference evidence="4" key="2">
    <citation type="submission" date="2020-04" db="EMBL/GenBank/DDBJ databases">
        <authorList>
            <consortium name="NCBI Genome Project"/>
        </authorList>
    </citation>
    <scope>NUCLEOTIDE SEQUENCE</scope>
    <source>
        <strain evidence="4">CBS 304.34</strain>
    </source>
</reference>
<reference evidence="2 4" key="1">
    <citation type="journal article" date="2020" name="Stud. Mycol.">
        <title>101 Dothideomycetes genomes: a test case for predicting lifestyles and emergence of pathogens.</title>
        <authorList>
            <person name="Haridas S."/>
            <person name="Albert R."/>
            <person name="Binder M."/>
            <person name="Bloem J."/>
            <person name="Labutti K."/>
            <person name="Salamov A."/>
            <person name="Andreopoulos B."/>
            <person name="Baker S."/>
            <person name="Barry K."/>
            <person name="Bills G."/>
            <person name="Bluhm B."/>
            <person name="Cannon C."/>
            <person name="Castanera R."/>
            <person name="Culley D."/>
            <person name="Daum C."/>
            <person name="Ezra D."/>
            <person name="Gonzalez J."/>
            <person name="Henrissat B."/>
            <person name="Kuo A."/>
            <person name="Liang C."/>
            <person name="Lipzen A."/>
            <person name="Lutzoni F."/>
            <person name="Magnuson J."/>
            <person name="Mondo S."/>
            <person name="Nolan M."/>
            <person name="Ohm R."/>
            <person name="Pangilinan J."/>
            <person name="Park H.-J."/>
            <person name="Ramirez L."/>
            <person name="Alfaro M."/>
            <person name="Sun H."/>
            <person name="Tritt A."/>
            <person name="Yoshinaga Y."/>
            <person name="Zwiers L.-H."/>
            <person name="Turgeon B."/>
            <person name="Goodwin S."/>
            <person name="Spatafora J."/>
            <person name="Crous P."/>
            <person name="Grigoriev I."/>
        </authorList>
    </citation>
    <scope>NUCLEOTIDE SEQUENCE</scope>
    <source>
        <strain evidence="2 4">CBS 304.34</strain>
    </source>
</reference>
<evidence type="ECO:0000256" key="1">
    <source>
        <dbReference type="SAM" id="MobiDB-lite"/>
    </source>
</evidence>
<reference evidence="4" key="3">
    <citation type="submission" date="2025-04" db="UniProtKB">
        <authorList>
            <consortium name="RefSeq"/>
        </authorList>
    </citation>
    <scope>IDENTIFICATION</scope>
    <source>
        <strain evidence="4">CBS 304.34</strain>
    </source>
</reference>
<name>A0A6A6Z8X3_9PEZI</name>
<dbReference type="Proteomes" id="UP000504636">
    <property type="component" value="Unplaced"/>
</dbReference>
<accession>A0A6A6Z8X3</accession>
<keyword evidence="3" id="KW-1185">Reference proteome</keyword>
<dbReference type="EMBL" id="MU003692">
    <property type="protein sequence ID" value="KAF2817470.1"/>
    <property type="molecule type" value="Genomic_DNA"/>
</dbReference>
<dbReference type="AlphaFoldDB" id="A0A6A6Z8X3"/>
<feature type="region of interest" description="Disordered" evidence="1">
    <location>
        <begin position="1"/>
        <end position="59"/>
    </location>
</feature>
<dbReference type="GeneID" id="54459527"/>
<proteinExistence type="predicted"/>